<dbReference type="RefSeq" id="WP_124193864.1">
    <property type="nucleotide sequence ID" value="NZ_REGA01000001.1"/>
</dbReference>
<dbReference type="Proteomes" id="UP000282323">
    <property type="component" value="Unassembled WGS sequence"/>
</dbReference>
<keyword evidence="4" id="KW-1185">Reference proteome</keyword>
<feature type="transmembrane region" description="Helical" evidence="1">
    <location>
        <begin position="12"/>
        <end position="30"/>
    </location>
</feature>
<dbReference type="AlphaFoldDB" id="A0A3N6MKU6"/>
<comment type="caution">
    <text evidence="3">The sequence shown here is derived from an EMBL/GenBank/DDBJ whole genome shotgun (WGS) entry which is preliminary data.</text>
</comment>
<sequence>MAVLRSLKQTPGRLLEQPILFVPIVALGLLQTPQLFTQTLDPIVSSVVSLGFTGLMLFVMPFFVAGLVGMANDVATGNRTSVGRFLECGKTYYASAFGGYLVVFGISIVLGFAIGIAFLLGVLTFVLLGGGAVAAAAAVLIVGVGVLAYLAVMALFQFFGHAVVIDDARAFDSIKRSVDVVRANVLKVFGYYLVVLFGSGVVGGLYGGMILWLFPPATAGQPAPAPDLGSALTAVSVGTLLTTVAGGLFLVFSVLFYRSITGLDKGETPGSGSTIHL</sequence>
<feature type="transmembrane region" description="Helical" evidence="1">
    <location>
        <begin position="92"/>
        <end position="119"/>
    </location>
</feature>
<evidence type="ECO:0000259" key="2">
    <source>
        <dbReference type="Pfam" id="PF25231"/>
    </source>
</evidence>
<reference evidence="3 4" key="1">
    <citation type="submission" date="2018-10" db="EMBL/GenBank/DDBJ databases">
        <title>Natrarchaeobius chitinivorans gen. nov., sp. nov., and Natrarchaeobius haloalkaliphilus sp. nov., alkaliphilic, chitin-utilizing haloarchaea from hypersaline alkaline lakes.</title>
        <authorList>
            <person name="Sorokin D.Y."/>
            <person name="Elcheninov A.G."/>
            <person name="Kostrikina N.A."/>
            <person name="Bale N.J."/>
            <person name="Sinninghe Damste J.S."/>
            <person name="Khijniak T.V."/>
            <person name="Kublanov I.V."/>
            <person name="Toshchakov S.V."/>
        </authorList>
    </citation>
    <scope>NUCLEOTIDE SEQUENCE [LARGE SCALE GENOMIC DNA]</scope>
    <source>
        <strain evidence="3 4">AArcht4T</strain>
    </source>
</reference>
<keyword evidence="1" id="KW-0472">Membrane</keyword>
<evidence type="ECO:0000256" key="1">
    <source>
        <dbReference type="SAM" id="Phobius"/>
    </source>
</evidence>
<feature type="transmembrane region" description="Helical" evidence="1">
    <location>
        <begin position="125"/>
        <end position="152"/>
    </location>
</feature>
<feature type="transmembrane region" description="Helical" evidence="1">
    <location>
        <begin position="50"/>
        <end position="71"/>
    </location>
</feature>
<organism evidence="3 4">
    <name type="scientific">Natrarchaeobius chitinivorans</name>
    <dbReference type="NCBI Taxonomy" id="1679083"/>
    <lineage>
        <taxon>Archaea</taxon>
        <taxon>Methanobacteriati</taxon>
        <taxon>Methanobacteriota</taxon>
        <taxon>Stenosarchaea group</taxon>
        <taxon>Halobacteria</taxon>
        <taxon>Halobacteriales</taxon>
        <taxon>Natrialbaceae</taxon>
        <taxon>Natrarchaeobius</taxon>
    </lineage>
</organism>
<dbReference type="Pfam" id="PF25231">
    <property type="entry name" value="DUF7847"/>
    <property type="match status" value="1"/>
</dbReference>
<dbReference type="OrthoDB" id="241125at2157"/>
<feature type="domain" description="DUF7847" evidence="2">
    <location>
        <begin position="1"/>
        <end position="259"/>
    </location>
</feature>
<dbReference type="EMBL" id="REGA01000001">
    <property type="protein sequence ID" value="RQG97880.1"/>
    <property type="molecule type" value="Genomic_DNA"/>
</dbReference>
<keyword evidence="1" id="KW-1133">Transmembrane helix</keyword>
<evidence type="ECO:0000313" key="3">
    <source>
        <dbReference type="EMBL" id="RQG97880.1"/>
    </source>
</evidence>
<gene>
    <name evidence="3" type="ORF">EA473_01385</name>
</gene>
<keyword evidence="1" id="KW-0812">Transmembrane</keyword>
<dbReference type="InterPro" id="IPR057169">
    <property type="entry name" value="DUF7847"/>
</dbReference>
<proteinExistence type="predicted"/>
<name>A0A3N6MKU6_NATCH</name>
<accession>A0A3N6MKU6</accession>
<evidence type="ECO:0000313" key="4">
    <source>
        <dbReference type="Proteomes" id="UP000282323"/>
    </source>
</evidence>
<feature type="transmembrane region" description="Helical" evidence="1">
    <location>
        <begin position="234"/>
        <end position="257"/>
    </location>
</feature>
<protein>
    <recommendedName>
        <fullName evidence="2">DUF7847 domain-containing protein</fullName>
    </recommendedName>
</protein>
<feature type="transmembrane region" description="Helical" evidence="1">
    <location>
        <begin position="191"/>
        <end position="214"/>
    </location>
</feature>